<accession>A0ACC7NP63</accession>
<organism evidence="1 2">
    <name type="scientific">Paraburkholderia rhynchosiae</name>
    <dbReference type="NCBI Taxonomy" id="487049"/>
    <lineage>
        <taxon>Bacteria</taxon>
        <taxon>Pseudomonadati</taxon>
        <taxon>Pseudomonadota</taxon>
        <taxon>Betaproteobacteria</taxon>
        <taxon>Burkholderiales</taxon>
        <taxon>Burkholderiaceae</taxon>
        <taxon>Paraburkholderia</taxon>
    </lineage>
</organism>
<evidence type="ECO:0000313" key="2">
    <source>
        <dbReference type="Proteomes" id="UP001629235"/>
    </source>
</evidence>
<gene>
    <name evidence="1" type="ORF">PQR01_39365</name>
</gene>
<dbReference type="Proteomes" id="UP001629235">
    <property type="component" value="Unassembled WGS sequence"/>
</dbReference>
<protein>
    <submittedName>
        <fullName evidence="1">Uncharacterized protein</fullName>
    </submittedName>
</protein>
<reference evidence="1 2" key="1">
    <citation type="journal article" date="2024" name="Chem. Sci.">
        <title>Discovery of megapolipeptins by genome mining of a Burkholderiales bacteria collection.</title>
        <authorList>
            <person name="Paulo B.S."/>
            <person name="Recchia M.J.J."/>
            <person name="Lee S."/>
            <person name="Fergusson C.H."/>
            <person name="Romanowski S.B."/>
            <person name="Hernandez A."/>
            <person name="Krull N."/>
            <person name="Liu D.Y."/>
            <person name="Cavanagh H."/>
            <person name="Bos A."/>
            <person name="Gray C.A."/>
            <person name="Murphy B.T."/>
            <person name="Linington R.G."/>
            <person name="Eustaquio A.S."/>
        </authorList>
    </citation>
    <scope>NUCLEOTIDE SEQUENCE [LARGE SCALE GENOMIC DNA]</scope>
    <source>
        <strain evidence="1 2">RL18-126-BIB-B</strain>
    </source>
</reference>
<sequence>MTITEVAQVMELQWPPDEGFEKFAEAFAMIGSGASIGSSVKALPDLVRTLRQNCPIKTAATFGALLTKTRLQSNCLRLEMLVHLCVAVGNGTRAPAQSLIKQGFNSTGSLWGHMEDPPEDVFVGNISSSQGNYRVLEGIWESSTFYLQRIVNVVDSLPDRAQFKFIKTSVHALLKVSDTICERAGLVRNMLGSNGRNRDLPSSLLDRTDRTRSTVRFELEELVAINVDIEALEPFLFDPANRNEFLEQSIGHTSLEAAPLAVTADEVFVLLPTAITVAVRRFVIDQLAHRPSHKAFINVIGQEYGQTFATSPFFGNAGPRLRFFHHGWGSLSAFSEEIDTGRYLQVVAFLDDLQDFEISGFKDVRKAPTELQLELQKCVTAMRESDEKRPGFKDGLTLMVSCGVGRGLMFERLVEPNNHWDQEVINAPDLLTLGQTKGIDVLNLWRIRAMERYLEQHGVMLQNINGLLNLYAWADSLDGHLVPHGDVPEEFGTAEGHGLIMPVTQNGLLNLRYRALQAGDNHVAKFVDETWKLVHRQTDSYFKEDNRRPLYGHLGLPDRQAPLGARITDNRCWWYESLAADGTYSRLVYERWMMMGVWVARIADLIEADHNAALGDGPLHWKCAFEATVELPDPGVMGAPGDLDNAFEVTTFPETRTVEISVKQGFDKAIYHPDNIAEIGLIRAFLYGVSKLTGVSIEALEQSAAPAFADPRARHSHIFTGNCYRDLFQKQVSRSPVEISKFDDALIKLGLGWQTGGPTHGARIEGKPECLAYLRSVVTKLQETLAENLKLFSRVELLEMLLENYERASHSRDWWHRTAASVLALREDKVAAMEAMSAREFKLNGVLQSTRNLIEMALCECPLTGNVEAGALELSSLLAQSTKIFHLGGWSDLIFWDMMEPTLLVTPLGDVHGEHQFQEQVMGPLGKLTSETRFESSAKTYEKGLEEQSFLENSADSGISLDFLKAWHQEFGVELDEFRRFVDALENHGSDSGRLTFLLPQSSLTEITGQPAVGSLIVKSLTSRPRPNWKVPPDGYALKDISPWKFKRRLSLVRRPLLQVTEEEDPQFLIDPGLVRECLRSMLSNYYEGSYSDDHLQAPMRKYAGDARRRDGNAFNNQVAEKMKTFGWIVLPEMNVKKILTMGFERDFGDVDVLAFKPEVNRCLIIECKDLQFKKTYGEIAEQLSDYRGTTSSDGKKRDSLRKHLDRVELLRTHSDRLARVLGTNTIPVIESHLMFSHPVPMMFASHLAGDLAIVHAVDDIEDI</sequence>
<comment type="caution">
    <text evidence="1">The sequence shown here is derived from an EMBL/GenBank/DDBJ whole genome shotgun (WGS) entry which is preliminary data.</text>
</comment>
<proteinExistence type="predicted"/>
<keyword evidence="2" id="KW-1185">Reference proteome</keyword>
<evidence type="ECO:0000313" key="1">
    <source>
        <dbReference type="EMBL" id="MFM0109277.1"/>
    </source>
</evidence>
<name>A0ACC7NP63_9BURK</name>
<dbReference type="EMBL" id="JAQQDW010000191">
    <property type="protein sequence ID" value="MFM0109277.1"/>
    <property type="molecule type" value="Genomic_DNA"/>
</dbReference>